<proteinExistence type="predicted"/>
<reference evidence="1" key="1">
    <citation type="submission" date="2020-02" db="EMBL/GenBank/DDBJ databases">
        <authorList>
            <person name="Meier V. D."/>
        </authorList>
    </citation>
    <scope>NUCLEOTIDE SEQUENCE</scope>
    <source>
        <strain evidence="1">AVDCRST_MAG53</strain>
    </source>
</reference>
<dbReference type="EMBL" id="CADCVR010000032">
    <property type="protein sequence ID" value="CAA9485731.1"/>
    <property type="molecule type" value="Genomic_DNA"/>
</dbReference>
<dbReference type="AlphaFoldDB" id="A0A6J4S876"/>
<name>A0A6J4S876_9ACTN</name>
<protein>
    <submittedName>
        <fullName evidence="1">Uncharacterized protein</fullName>
    </submittedName>
</protein>
<evidence type="ECO:0000313" key="1">
    <source>
        <dbReference type="EMBL" id="CAA9485731.1"/>
    </source>
</evidence>
<sequence>MAVLFAGAVVVGASLAEPTARAASREPACTPPRTRTVARSTTARLFLRRGQLAACVIADGRIEDISAYTTGTLHGSLAAYPGVSYKGDGIDEVDSLAIYVPSLRRRKILRVVEVPVQSYSAREVASLALLGDGTVAWITCPANRRDEPCASRGLRRVMLEPLGGPVRILARSPSIRARGLRFSDSGRVLRWREGSRVRHTRIR</sequence>
<accession>A0A6J4S876</accession>
<organism evidence="1">
    <name type="scientific">uncultured Solirubrobacteraceae bacterium</name>
    <dbReference type="NCBI Taxonomy" id="1162706"/>
    <lineage>
        <taxon>Bacteria</taxon>
        <taxon>Bacillati</taxon>
        <taxon>Actinomycetota</taxon>
        <taxon>Thermoleophilia</taxon>
        <taxon>Solirubrobacterales</taxon>
        <taxon>Solirubrobacteraceae</taxon>
        <taxon>environmental samples</taxon>
    </lineage>
</organism>
<gene>
    <name evidence="1" type="ORF">AVDCRST_MAG53-985</name>
</gene>